<protein>
    <submittedName>
        <fullName evidence="3">Aminodeoxyfutalosine deaminase</fullName>
        <ecNumber evidence="3">3.5.4.-</ecNumber>
    </submittedName>
</protein>
<dbReference type="PANTHER" id="PTHR43794:SF11">
    <property type="entry name" value="AMIDOHYDROLASE-RELATED DOMAIN-CONTAINING PROTEIN"/>
    <property type="match status" value="1"/>
</dbReference>
<evidence type="ECO:0000313" key="3">
    <source>
        <dbReference type="EMBL" id="TWT82694.1"/>
    </source>
</evidence>
<dbReference type="RefSeq" id="WP_146399354.1">
    <property type="nucleotide sequence ID" value="NZ_SJPJ01000001.1"/>
</dbReference>
<dbReference type="InterPro" id="IPR006680">
    <property type="entry name" value="Amidohydro-rel"/>
</dbReference>
<accession>A0A5C5Z618</accession>
<keyword evidence="1 3" id="KW-0378">Hydrolase</keyword>
<organism evidence="3 4">
    <name type="scientific">Novipirellula herctigrandis</name>
    <dbReference type="NCBI Taxonomy" id="2527986"/>
    <lineage>
        <taxon>Bacteria</taxon>
        <taxon>Pseudomonadati</taxon>
        <taxon>Planctomycetota</taxon>
        <taxon>Planctomycetia</taxon>
        <taxon>Pirellulales</taxon>
        <taxon>Pirellulaceae</taxon>
        <taxon>Novipirellula</taxon>
    </lineage>
</organism>
<dbReference type="EMBL" id="SJPJ01000001">
    <property type="protein sequence ID" value="TWT82694.1"/>
    <property type="molecule type" value="Genomic_DNA"/>
</dbReference>
<name>A0A5C5Z618_9BACT</name>
<comment type="caution">
    <text evidence="3">The sequence shown here is derived from an EMBL/GenBank/DDBJ whole genome shotgun (WGS) entry which is preliminary data.</text>
</comment>
<dbReference type="SUPFAM" id="SSF51338">
    <property type="entry name" value="Composite domain of metallo-dependent hydrolases"/>
    <property type="match status" value="1"/>
</dbReference>
<sequence>MTSSTTVTTARWILTVSGPPIYRGWIRTDGQQILEVGSGKPPSAAVDLGDVAILPQWVNAHTHLEFSDLQKPIGEAGIALWDWIGQVVEARKGSNADRKAKAISAGIAESAAAKVCLVGEISTLPCEYPKSDQAVEWVAFAETIGLSPSRSAERFATASEYVAHVQNAAVSPHAPYSSTPELIDRSIQLATRYGCPVAMHVAESPAERELLCTGSGPFADRLKAMGVWQQGVFPWGGEPFEELIHRLAKAPRSLLVHGNDLRSNELDKIARHSNMTVVYCPRTHAFFGYTPHPVAELLRRGVPVALGTDSRASNPDLDLGGEVRYLLEHRQDIDPADVLRMATLHGANALGRKDLGRIEVGCLAKLAVVESTTTEADEVIPSSLIGHRR</sequence>
<dbReference type="SUPFAM" id="SSF51556">
    <property type="entry name" value="Metallo-dependent hydrolases"/>
    <property type="match status" value="1"/>
</dbReference>
<evidence type="ECO:0000256" key="1">
    <source>
        <dbReference type="ARBA" id="ARBA00022801"/>
    </source>
</evidence>
<dbReference type="InterPro" id="IPR011059">
    <property type="entry name" value="Metal-dep_hydrolase_composite"/>
</dbReference>
<proteinExistence type="predicted"/>
<feature type="domain" description="Amidohydrolase-related" evidence="2">
    <location>
        <begin position="53"/>
        <end position="371"/>
    </location>
</feature>
<dbReference type="GO" id="GO:0016810">
    <property type="term" value="F:hydrolase activity, acting on carbon-nitrogen (but not peptide) bonds"/>
    <property type="evidence" value="ECO:0007669"/>
    <property type="project" value="InterPro"/>
</dbReference>
<evidence type="ECO:0000313" key="4">
    <source>
        <dbReference type="Proteomes" id="UP000315010"/>
    </source>
</evidence>
<dbReference type="AlphaFoldDB" id="A0A5C5Z618"/>
<dbReference type="EC" id="3.5.4.-" evidence="3"/>
<dbReference type="Proteomes" id="UP000315010">
    <property type="component" value="Unassembled WGS sequence"/>
</dbReference>
<reference evidence="3 4" key="1">
    <citation type="submission" date="2019-02" db="EMBL/GenBank/DDBJ databases">
        <title>Deep-cultivation of Planctomycetes and their phenomic and genomic characterization uncovers novel biology.</title>
        <authorList>
            <person name="Wiegand S."/>
            <person name="Jogler M."/>
            <person name="Boedeker C."/>
            <person name="Pinto D."/>
            <person name="Vollmers J."/>
            <person name="Rivas-Marin E."/>
            <person name="Kohn T."/>
            <person name="Peeters S.H."/>
            <person name="Heuer A."/>
            <person name="Rast P."/>
            <person name="Oberbeckmann S."/>
            <person name="Bunk B."/>
            <person name="Jeske O."/>
            <person name="Meyerdierks A."/>
            <person name="Storesund J.E."/>
            <person name="Kallscheuer N."/>
            <person name="Luecker S."/>
            <person name="Lage O.M."/>
            <person name="Pohl T."/>
            <person name="Merkel B.J."/>
            <person name="Hornburger P."/>
            <person name="Mueller R.-W."/>
            <person name="Bruemmer F."/>
            <person name="Labrenz M."/>
            <person name="Spormann A.M."/>
            <person name="Op Den Camp H."/>
            <person name="Overmann J."/>
            <person name="Amann R."/>
            <person name="Jetten M.S.M."/>
            <person name="Mascher T."/>
            <person name="Medema M.H."/>
            <person name="Devos D.P."/>
            <person name="Kaster A.-K."/>
            <person name="Ovreas L."/>
            <person name="Rohde M."/>
            <person name="Galperin M.Y."/>
            <person name="Jogler C."/>
        </authorList>
    </citation>
    <scope>NUCLEOTIDE SEQUENCE [LARGE SCALE GENOMIC DNA]</scope>
    <source>
        <strain evidence="3 4">CA13</strain>
    </source>
</reference>
<dbReference type="Gene3D" id="3.20.20.140">
    <property type="entry name" value="Metal-dependent hydrolases"/>
    <property type="match status" value="1"/>
</dbReference>
<dbReference type="PANTHER" id="PTHR43794">
    <property type="entry name" value="AMINOHYDROLASE SSNA-RELATED"/>
    <property type="match status" value="1"/>
</dbReference>
<dbReference type="OrthoDB" id="9807210at2"/>
<gene>
    <name evidence="3" type="ORF">CA13_41570</name>
</gene>
<evidence type="ECO:0000259" key="2">
    <source>
        <dbReference type="Pfam" id="PF01979"/>
    </source>
</evidence>
<keyword evidence="4" id="KW-1185">Reference proteome</keyword>
<dbReference type="InterPro" id="IPR050287">
    <property type="entry name" value="MTA/SAH_deaminase"/>
</dbReference>
<dbReference type="InterPro" id="IPR032466">
    <property type="entry name" value="Metal_Hydrolase"/>
</dbReference>
<dbReference type="Pfam" id="PF01979">
    <property type="entry name" value="Amidohydro_1"/>
    <property type="match status" value="1"/>
</dbReference>